<reference evidence="2" key="1">
    <citation type="journal article" date="2014" name="Int. J. Syst. Evol. Microbiol.">
        <title>Complete genome sequence of Corynebacterium casei LMG S-19264T (=DSM 44701T), isolated from a smear-ripened cheese.</title>
        <authorList>
            <consortium name="US DOE Joint Genome Institute (JGI-PGF)"/>
            <person name="Walter F."/>
            <person name="Albersmeier A."/>
            <person name="Kalinowski J."/>
            <person name="Ruckert C."/>
        </authorList>
    </citation>
    <scope>NUCLEOTIDE SEQUENCE</scope>
    <source>
        <strain evidence="2">KCTC 42731</strain>
    </source>
</reference>
<sequence length="95" mass="10704">MVKQAGMLAICLFVHVFVLNFVVVNGGSFYFYVEENTTVKAILTYLAIAVSASLMFVVNIRIREALKRKSYFLSDRVWFFMAIAMMAALGVLLLP</sequence>
<accession>A0A919EIB1</accession>
<dbReference type="Proteomes" id="UP000623842">
    <property type="component" value="Unassembled WGS sequence"/>
</dbReference>
<feature type="transmembrane region" description="Helical" evidence="1">
    <location>
        <begin position="77"/>
        <end position="94"/>
    </location>
</feature>
<feature type="transmembrane region" description="Helical" evidence="1">
    <location>
        <begin position="7"/>
        <end position="33"/>
    </location>
</feature>
<keyword evidence="1" id="KW-0812">Transmembrane</keyword>
<evidence type="ECO:0000313" key="3">
    <source>
        <dbReference type="Proteomes" id="UP000623842"/>
    </source>
</evidence>
<reference evidence="2" key="2">
    <citation type="submission" date="2020-09" db="EMBL/GenBank/DDBJ databases">
        <authorList>
            <person name="Sun Q."/>
            <person name="Kim S."/>
        </authorList>
    </citation>
    <scope>NUCLEOTIDE SEQUENCE</scope>
    <source>
        <strain evidence="2">KCTC 42731</strain>
    </source>
</reference>
<evidence type="ECO:0000256" key="1">
    <source>
        <dbReference type="SAM" id="Phobius"/>
    </source>
</evidence>
<evidence type="ECO:0000313" key="2">
    <source>
        <dbReference type="EMBL" id="GHF82256.1"/>
    </source>
</evidence>
<dbReference type="RefSeq" id="WP_189767346.1">
    <property type="nucleotide sequence ID" value="NZ_BNCK01000002.1"/>
</dbReference>
<gene>
    <name evidence="2" type="ORF">GCM10017161_06790</name>
</gene>
<proteinExistence type="predicted"/>
<keyword evidence="1" id="KW-0472">Membrane</keyword>
<keyword evidence="1" id="KW-1133">Transmembrane helix</keyword>
<keyword evidence="3" id="KW-1185">Reference proteome</keyword>
<comment type="caution">
    <text evidence="2">The sequence shown here is derived from an EMBL/GenBank/DDBJ whole genome shotgun (WGS) entry which is preliminary data.</text>
</comment>
<organism evidence="2 3">
    <name type="scientific">Thalassotalea marina</name>
    <dbReference type="NCBI Taxonomy" id="1673741"/>
    <lineage>
        <taxon>Bacteria</taxon>
        <taxon>Pseudomonadati</taxon>
        <taxon>Pseudomonadota</taxon>
        <taxon>Gammaproteobacteria</taxon>
        <taxon>Alteromonadales</taxon>
        <taxon>Colwelliaceae</taxon>
        <taxon>Thalassotalea</taxon>
    </lineage>
</organism>
<dbReference type="AlphaFoldDB" id="A0A919EIB1"/>
<dbReference type="EMBL" id="BNCK01000002">
    <property type="protein sequence ID" value="GHF82256.1"/>
    <property type="molecule type" value="Genomic_DNA"/>
</dbReference>
<protein>
    <submittedName>
        <fullName evidence="2">Uncharacterized protein</fullName>
    </submittedName>
</protein>
<feature type="transmembrane region" description="Helical" evidence="1">
    <location>
        <begin position="39"/>
        <end position="57"/>
    </location>
</feature>
<name>A0A919EIB1_9GAMM</name>